<keyword evidence="3" id="KW-1185">Reference proteome</keyword>
<proteinExistence type="predicted"/>
<dbReference type="RefSeq" id="WP_335959707.1">
    <property type="nucleotide sequence ID" value="NZ_JAXBLX010000006.1"/>
</dbReference>
<feature type="transmembrane region" description="Helical" evidence="1">
    <location>
        <begin position="6"/>
        <end position="22"/>
    </location>
</feature>
<organism evidence="2 3">
    <name type="scientific">Halalkalibacter kiskunsagensis</name>
    <dbReference type="NCBI Taxonomy" id="1548599"/>
    <lineage>
        <taxon>Bacteria</taxon>
        <taxon>Bacillati</taxon>
        <taxon>Bacillota</taxon>
        <taxon>Bacilli</taxon>
        <taxon>Bacillales</taxon>
        <taxon>Bacillaceae</taxon>
        <taxon>Halalkalibacter</taxon>
    </lineage>
</organism>
<evidence type="ECO:0000313" key="2">
    <source>
        <dbReference type="EMBL" id="MFC0471800.1"/>
    </source>
</evidence>
<evidence type="ECO:0000256" key="1">
    <source>
        <dbReference type="SAM" id="Phobius"/>
    </source>
</evidence>
<keyword evidence="1" id="KW-0472">Membrane</keyword>
<sequence>MERYLILILTTILIIALAIRRFKRLGPEDKDKVKEELGNPVSLLLESLPFIGVLMIFIGLFIEQSVIVAIGIVFVFLGLNYQSYKMWKYSKKVKSFTILVSNVILVLYFYFFMYGRF</sequence>
<protein>
    <submittedName>
        <fullName evidence="2">Uncharacterized protein</fullName>
    </submittedName>
</protein>
<feature type="transmembrane region" description="Helical" evidence="1">
    <location>
        <begin position="96"/>
        <end position="114"/>
    </location>
</feature>
<accession>A0ABV6KFH2</accession>
<name>A0ABV6KFH2_9BACI</name>
<dbReference type="Proteomes" id="UP001589838">
    <property type="component" value="Unassembled WGS sequence"/>
</dbReference>
<keyword evidence="1" id="KW-0812">Transmembrane</keyword>
<keyword evidence="1" id="KW-1133">Transmembrane helix</keyword>
<dbReference type="EMBL" id="JBHLUX010000036">
    <property type="protein sequence ID" value="MFC0471800.1"/>
    <property type="molecule type" value="Genomic_DNA"/>
</dbReference>
<comment type="caution">
    <text evidence="2">The sequence shown here is derived from an EMBL/GenBank/DDBJ whole genome shotgun (WGS) entry which is preliminary data.</text>
</comment>
<gene>
    <name evidence="2" type="ORF">ACFFHM_15170</name>
</gene>
<evidence type="ECO:0000313" key="3">
    <source>
        <dbReference type="Proteomes" id="UP001589838"/>
    </source>
</evidence>
<reference evidence="2 3" key="1">
    <citation type="submission" date="2024-09" db="EMBL/GenBank/DDBJ databases">
        <authorList>
            <person name="Sun Q."/>
            <person name="Mori K."/>
        </authorList>
    </citation>
    <scope>NUCLEOTIDE SEQUENCE [LARGE SCALE GENOMIC DNA]</scope>
    <source>
        <strain evidence="2 3">NCAIM B.02610</strain>
    </source>
</reference>